<dbReference type="PANTHER" id="PTHR12970">
    <property type="entry name" value="PROTEASOME ASSEMBLY CHAPERONE 2"/>
    <property type="match status" value="1"/>
</dbReference>
<dbReference type="GO" id="GO:0005829">
    <property type="term" value="C:cytosol"/>
    <property type="evidence" value="ECO:0007669"/>
    <property type="project" value="TreeGrafter"/>
</dbReference>
<evidence type="ECO:0000313" key="5">
    <source>
        <dbReference type="Proteomes" id="UP000237347"/>
    </source>
</evidence>
<accession>A0AAW0LGE5</accession>
<evidence type="ECO:0000313" key="4">
    <source>
        <dbReference type="EMBL" id="KAK7849941.1"/>
    </source>
</evidence>
<dbReference type="Gene3D" id="3.40.50.10900">
    <property type="entry name" value="PAC-like subunit"/>
    <property type="match status" value="1"/>
</dbReference>
<organism evidence="4 5">
    <name type="scientific">Quercus suber</name>
    <name type="common">Cork oak</name>
    <dbReference type="NCBI Taxonomy" id="58331"/>
    <lineage>
        <taxon>Eukaryota</taxon>
        <taxon>Viridiplantae</taxon>
        <taxon>Streptophyta</taxon>
        <taxon>Embryophyta</taxon>
        <taxon>Tracheophyta</taxon>
        <taxon>Spermatophyta</taxon>
        <taxon>Magnoliopsida</taxon>
        <taxon>eudicotyledons</taxon>
        <taxon>Gunneridae</taxon>
        <taxon>Pentapetalae</taxon>
        <taxon>rosids</taxon>
        <taxon>fabids</taxon>
        <taxon>Fagales</taxon>
        <taxon>Fagaceae</taxon>
        <taxon>Quercus</taxon>
    </lineage>
</organism>
<keyword evidence="5" id="KW-1185">Reference proteome</keyword>
<dbReference type="InterPro" id="IPR038389">
    <property type="entry name" value="PSMG2_sf"/>
</dbReference>
<dbReference type="FunFam" id="3.40.50.10900:FF:000005">
    <property type="entry name" value="Proteasome assembly chaperone 2"/>
    <property type="match status" value="1"/>
</dbReference>
<comment type="caution">
    <text evidence="4">The sequence shown here is derived from an EMBL/GenBank/DDBJ whole genome shotgun (WGS) entry which is preliminary data.</text>
</comment>
<dbReference type="PIRSF" id="PIRSF010044">
    <property type="entry name" value="UCP010044"/>
    <property type="match status" value="1"/>
</dbReference>
<proteinExistence type="inferred from homology"/>
<dbReference type="Proteomes" id="UP000237347">
    <property type="component" value="Unassembled WGS sequence"/>
</dbReference>
<dbReference type="GO" id="GO:0005634">
    <property type="term" value="C:nucleus"/>
    <property type="evidence" value="ECO:0007669"/>
    <property type="project" value="TreeGrafter"/>
</dbReference>
<dbReference type="PANTHER" id="PTHR12970:SF1">
    <property type="entry name" value="PROTEASOME ASSEMBLY CHAPERONE 2"/>
    <property type="match status" value="1"/>
</dbReference>
<dbReference type="InterPro" id="IPR019151">
    <property type="entry name" value="Proteasome_assmbl_chaperone_2"/>
</dbReference>
<reference evidence="4 5" key="1">
    <citation type="journal article" date="2018" name="Sci. Data">
        <title>The draft genome sequence of cork oak.</title>
        <authorList>
            <person name="Ramos A.M."/>
            <person name="Usie A."/>
            <person name="Barbosa P."/>
            <person name="Barros P.M."/>
            <person name="Capote T."/>
            <person name="Chaves I."/>
            <person name="Simoes F."/>
            <person name="Abreu I."/>
            <person name="Carrasquinho I."/>
            <person name="Faro C."/>
            <person name="Guimaraes J.B."/>
            <person name="Mendonca D."/>
            <person name="Nobrega F."/>
            <person name="Rodrigues L."/>
            <person name="Saibo N.J.M."/>
            <person name="Varela M.C."/>
            <person name="Egas C."/>
            <person name="Matos J."/>
            <person name="Miguel C.M."/>
            <person name="Oliveira M.M."/>
            <person name="Ricardo C.P."/>
            <person name="Goncalves S."/>
        </authorList>
    </citation>
    <scope>NUCLEOTIDE SEQUENCE [LARGE SCALE GENOMIC DNA]</scope>
    <source>
        <strain evidence="5">cv. HL8</strain>
    </source>
</reference>
<dbReference type="GO" id="GO:0000502">
    <property type="term" value="C:proteasome complex"/>
    <property type="evidence" value="ECO:0007669"/>
    <property type="project" value="UniProtKB-KW"/>
</dbReference>
<comment type="similarity">
    <text evidence="3">Belongs to the PSMG2 family.</text>
</comment>
<evidence type="ECO:0000256" key="3">
    <source>
        <dbReference type="ARBA" id="ARBA00025745"/>
    </source>
</evidence>
<dbReference type="Pfam" id="PF09754">
    <property type="entry name" value="PAC2"/>
    <property type="match status" value="1"/>
</dbReference>
<dbReference type="EMBL" id="PKMF04000107">
    <property type="protein sequence ID" value="KAK7849941.1"/>
    <property type="molecule type" value="Genomic_DNA"/>
</dbReference>
<protein>
    <recommendedName>
        <fullName evidence="1">Proteasome assembly chaperone 2</fullName>
    </recommendedName>
</protein>
<keyword evidence="4" id="KW-0647">Proteasome</keyword>
<dbReference type="InterPro" id="IPR016562">
    <property type="entry name" value="Proteasome_assmbl_chp_2_euk"/>
</dbReference>
<evidence type="ECO:0000256" key="2">
    <source>
        <dbReference type="ARBA" id="ARBA00023186"/>
    </source>
</evidence>
<dbReference type="AlphaFoldDB" id="A0AAW0LGE5"/>
<keyword evidence="2" id="KW-0143">Chaperone</keyword>
<dbReference type="GO" id="GO:0043248">
    <property type="term" value="P:proteasome assembly"/>
    <property type="evidence" value="ECO:0007669"/>
    <property type="project" value="TreeGrafter"/>
</dbReference>
<name>A0AAW0LGE5_QUESU</name>
<evidence type="ECO:0000256" key="1">
    <source>
        <dbReference type="ARBA" id="ARBA00019186"/>
    </source>
</evidence>
<gene>
    <name evidence="4" type="primary">psmg2_1</name>
    <name evidence="4" type="ORF">CFP56_001945</name>
</gene>
<sequence>MLKKPALSIGNVGQLAMDLMVSSTRAERIGFFDDPFLLPCVGNDAYGPQPQGQLALPLEAYDSSPNALTLVQQRSPVVKTYYLSSTNSDGTDDYCEQLGWKRLQEYNPTQRCWKYLSTLAEGNALQDDNPFEDELEEEDYYPSLPFAALFSCFKAKGLKVTCLLCYCSEGDNIQDAFHLAEAACKLLGLSPSNFHGNEGNGWLIPYSWKSVYGPPPDISIF</sequence>